<dbReference type="InterPro" id="IPR036291">
    <property type="entry name" value="NAD(P)-bd_dom_sf"/>
</dbReference>
<accession>A0A2N4U7A7</accession>
<organism evidence="2 3">
    <name type="scientific">Pollutimonas subterranea</name>
    <dbReference type="NCBI Taxonomy" id="2045210"/>
    <lineage>
        <taxon>Bacteria</taxon>
        <taxon>Pseudomonadati</taxon>
        <taxon>Pseudomonadota</taxon>
        <taxon>Betaproteobacteria</taxon>
        <taxon>Burkholderiales</taxon>
        <taxon>Alcaligenaceae</taxon>
        <taxon>Pollutimonas</taxon>
    </lineage>
</organism>
<reference evidence="2 3" key="1">
    <citation type="submission" date="2017-10" db="EMBL/GenBank/DDBJ databases">
        <title>Two draft genome sequences of Pusillimonas sp. strains isolated from a nitrate- and radionuclide-contaminated groundwater in Russia.</title>
        <authorList>
            <person name="Grouzdev D.S."/>
            <person name="Tourova T.P."/>
            <person name="Goeva M.A."/>
            <person name="Babich T.L."/>
            <person name="Sokolova D.S."/>
            <person name="Abdullin R."/>
            <person name="Poltaraus A.B."/>
            <person name="Toshchakov S.V."/>
            <person name="Nazina T.N."/>
        </authorList>
    </citation>
    <scope>NUCLEOTIDE SEQUENCE [LARGE SCALE GENOMIC DNA]</scope>
    <source>
        <strain evidence="2 3">JR1/69-3-13</strain>
    </source>
</reference>
<dbReference type="EMBL" id="PDNW01000003">
    <property type="protein sequence ID" value="PLC50905.1"/>
    <property type="molecule type" value="Genomic_DNA"/>
</dbReference>
<dbReference type="Pfam" id="PF03807">
    <property type="entry name" value="F420_oxidored"/>
    <property type="match status" value="1"/>
</dbReference>
<evidence type="ECO:0000313" key="3">
    <source>
        <dbReference type="Proteomes" id="UP000234190"/>
    </source>
</evidence>
<protein>
    <submittedName>
        <fullName evidence="2">NADP oxidoreductase</fullName>
    </submittedName>
</protein>
<keyword evidence="3" id="KW-1185">Reference proteome</keyword>
<dbReference type="InterPro" id="IPR028939">
    <property type="entry name" value="P5C_Rdtase_cat_N"/>
</dbReference>
<evidence type="ECO:0000259" key="1">
    <source>
        <dbReference type="Pfam" id="PF03807"/>
    </source>
</evidence>
<dbReference type="SUPFAM" id="SSF51735">
    <property type="entry name" value="NAD(P)-binding Rossmann-fold domains"/>
    <property type="match status" value="1"/>
</dbReference>
<comment type="caution">
    <text evidence="2">The sequence shown here is derived from an EMBL/GenBank/DDBJ whole genome shotgun (WGS) entry which is preliminary data.</text>
</comment>
<evidence type="ECO:0000313" key="2">
    <source>
        <dbReference type="EMBL" id="PLC50905.1"/>
    </source>
</evidence>
<dbReference type="OrthoDB" id="5499754at2"/>
<sequence>MDARWAFARKAIGAGHRTVLSNSRAPEKLAGVIGRLGSGASAAPVAIAAEKPLVLLAVPWSRVEAALRGLAEWQGRILIDATNTFRDGTPAQGLVDFHGGSSSEHVAASAPGARIVKAMNTLFMCNFAAEAREGRFRRAAFVSEASQRVDASKRSVGRLRAMTSSCLGSRLARYPYRTVTTGGSDNE</sequence>
<dbReference type="AlphaFoldDB" id="A0A2N4U7A7"/>
<proteinExistence type="predicted"/>
<feature type="domain" description="Pyrroline-5-carboxylate reductase catalytic N-terminal" evidence="1">
    <location>
        <begin position="6"/>
        <end position="83"/>
    </location>
</feature>
<dbReference type="Gene3D" id="3.40.50.720">
    <property type="entry name" value="NAD(P)-binding Rossmann-like Domain"/>
    <property type="match status" value="1"/>
</dbReference>
<gene>
    <name evidence="2" type="ORF">CR159_04685</name>
</gene>
<dbReference type="Proteomes" id="UP000234190">
    <property type="component" value="Unassembled WGS sequence"/>
</dbReference>
<name>A0A2N4U7A7_9BURK</name>